<dbReference type="PANTHER" id="PTHR37304:SF1">
    <property type="entry name" value="MEMBRANE PROTEIN"/>
    <property type="match status" value="1"/>
</dbReference>
<dbReference type="Pfam" id="PF04070">
    <property type="entry name" value="DUF378"/>
    <property type="match status" value="1"/>
</dbReference>
<gene>
    <name evidence="2" type="ORF">JNB85_24815</name>
</gene>
<dbReference type="InterPro" id="IPR007211">
    <property type="entry name" value="DUF378"/>
</dbReference>
<name>A0ABS7H0F6_9HYPH</name>
<sequence length="74" mass="7632">MKFLNILTLILVIVGGLNWGLVGLFGFDLVAAIFGPGSALARIVYVLVGLSAAWQVIPLSSAMGSGEFAAGPNR</sequence>
<dbReference type="PANTHER" id="PTHR37304">
    <property type="entry name" value="MEMBRANE PROTEIN-RELATED"/>
    <property type="match status" value="1"/>
</dbReference>
<keyword evidence="1" id="KW-1133">Transmembrane helix</keyword>
<evidence type="ECO:0000256" key="1">
    <source>
        <dbReference type="SAM" id="Phobius"/>
    </source>
</evidence>
<proteinExistence type="predicted"/>
<evidence type="ECO:0000313" key="2">
    <source>
        <dbReference type="EMBL" id="MBW9055635.1"/>
    </source>
</evidence>
<evidence type="ECO:0000313" key="3">
    <source>
        <dbReference type="Proteomes" id="UP000717752"/>
    </source>
</evidence>
<keyword evidence="1" id="KW-0812">Transmembrane</keyword>
<comment type="caution">
    <text evidence="2">The sequence shown here is derived from an EMBL/GenBank/DDBJ whole genome shotgun (WGS) entry which is preliminary data.</text>
</comment>
<organism evidence="2 3">
    <name type="scientific">Rhizobium mesosinicum</name>
    <dbReference type="NCBI Taxonomy" id="335017"/>
    <lineage>
        <taxon>Bacteria</taxon>
        <taxon>Pseudomonadati</taxon>
        <taxon>Pseudomonadota</taxon>
        <taxon>Alphaproteobacteria</taxon>
        <taxon>Hyphomicrobiales</taxon>
        <taxon>Rhizobiaceae</taxon>
        <taxon>Rhizobium/Agrobacterium group</taxon>
        <taxon>Rhizobium</taxon>
    </lineage>
</organism>
<protein>
    <submittedName>
        <fullName evidence="2">DUF378 domain-containing protein</fullName>
    </submittedName>
</protein>
<accession>A0ABS7H0F6</accession>
<dbReference type="Proteomes" id="UP000717752">
    <property type="component" value="Unassembled WGS sequence"/>
</dbReference>
<keyword evidence="1" id="KW-0472">Membrane</keyword>
<reference evidence="2 3" key="1">
    <citation type="journal article" date="2021" name="MBio">
        <title>Poor Competitiveness of Bradyrhizobium in Pigeon Pea Root Colonization in Indian Soils.</title>
        <authorList>
            <person name="Chalasani D."/>
            <person name="Basu A."/>
            <person name="Pullabhotla S.V.S.R.N."/>
            <person name="Jorrin B."/>
            <person name="Neal A.L."/>
            <person name="Poole P.S."/>
            <person name="Podile A.R."/>
            <person name="Tkacz A."/>
        </authorList>
    </citation>
    <scope>NUCLEOTIDE SEQUENCE [LARGE SCALE GENOMIC DNA]</scope>
    <source>
        <strain evidence="2 3">HU56</strain>
    </source>
</reference>
<feature type="transmembrane region" description="Helical" evidence="1">
    <location>
        <begin position="6"/>
        <end position="27"/>
    </location>
</feature>
<feature type="transmembrane region" description="Helical" evidence="1">
    <location>
        <begin position="39"/>
        <end position="57"/>
    </location>
</feature>
<dbReference type="EMBL" id="JAEUAK010000011">
    <property type="protein sequence ID" value="MBW9055635.1"/>
    <property type="molecule type" value="Genomic_DNA"/>
</dbReference>
<dbReference type="RefSeq" id="WP_220336941.1">
    <property type="nucleotide sequence ID" value="NZ_JAEUAK010000011.1"/>
</dbReference>
<keyword evidence="3" id="KW-1185">Reference proteome</keyword>